<comment type="caution">
    <text evidence="2">The sequence shown here is derived from an EMBL/GenBank/DDBJ whole genome shotgun (WGS) entry which is preliminary data.</text>
</comment>
<feature type="region of interest" description="Disordered" evidence="1">
    <location>
        <begin position="1"/>
        <end position="73"/>
    </location>
</feature>
<sequence length="893" mass="97480">MRGLRTAAGSRKGAPSGNDAFLPFADGAAARHGDGGGRRSEASSLISEEAEEAEGGDAAPASSSLGPEEEQQHQWLYTTPESRVLTKQPLRQAAAAEGETEELLLTVSDCLESFRLHQGTMRPERYLAAKPQMCVQLADWIAAADGFERPLQQQQQLPEGKGVAKSWQEKAASQTSQQEERVDPSFLRSRGDQQQLQLRQATRLCQLPSSVLASACEVAAKMPASQRVLLQALVPHILQRLPALSAKELSLVAFAAAKVGGPGNNLAALVLEQLLKLLESHPEKLRELLSLSGLLRCIWAGATSKAALDPLMRHAEGVLLAAAKTLDARQTATLLWAVNRCMHHPGRRKAWPPSGRSISATGVSETWTAPVRLLEALHDRSRETFHAMSNQGEQREEVSKGQLRSYYGTVRGHRGRCGVSRNTGGRKGGGSVVGCKGSSGHALWQKVRRNEQSDGYSRLCNSLLALAAMLGRSEKRHTLFFLEGKMQQHIARRLVGFQPEDLAALASTLALTRGGAPLLQQRLLHVAAEAADTFNATQLSQIVYAFGLLRGSAHLFASLQFPVLERLQQFSVPELCDVVWSFAVARFHEPTFWEPCLSLLPLDRLPGDDRCALLYPALDEIIGALPALKSSRLSRMKAYTREAFWALQLEEHPSNFAESVGEDADGHLIDVLVQLANSESYSPCANPEKKSSCDEGPLSAQVALLCHADAQLQEALNGKAADTPLGPSVLKHRHLKRKGKFSYLLQPGRMPHRQLAVPRARACREETERKPLPSTAARGCSRQPGHRYQGLAYALERLSVDILEESAKELMLSRMRGFYVSLLSLRRLQGTGVLASLGELRPAVCCPVGFAVVHLAWSVWQRLPPKGQLELLQREIGRAAATTKSPPRSNEGK</sequence>
<dbReference type="PANTHER" id="PTHR21228">
    <property type="entry name" value="FAST LEU-RICH DOMAIN-CONTAINING"/>
    <property type="match status" value="1"/>
</dbReference>
<dbReference type="GO" id="GO:0044528">
    <property type="term" value="P:regulation of mitochondrial mRNA stability"/>
    <property type="evidence" value="ECO:0007669"/>
    <property type="project" value="TreeGrafter"/>
</dbReference>
<protein>
    <recommendedName>
        <fullName evidence="4">RAP domain-containing protein</fullName>
    </recommendedName>
</protein>
<dbReference type="Proteomes" id="UP000095192">
    <property type="component" value="Unassembled WGS sequence"/>
</dbReference>
<evidence type="ECO:0000256" key="1">
    <source>
        <dbReference type="SAM" id="MobiDB-lite"/>
    </source>
</evidence>
<dbReference type="GO" id="GO:0000963">
    <property type="term" value="P:mitochondrial RNA processing"/>
    <property type="evidence" value="ECO:0007669"/>
    <property type="project" value="TreeGrafter"/>
</dbReference>
<dbReference type="InParanoid" id="A0A1D3CWH9"/>
<dbReference type="GO" id="GO:0003723">
    <property type="term" value="F:RNA binding"/>
    <property type="evidence" value="ECO:0007669"/>
    <property type="project" value="TreeGrafter"/>
</dbReference>
<dbReference type="EMBL" id="JROU02001698">
    <property type="protein sequence ID" value="OEH75561.1"/>
    <property type="molecule type" value="Genomic_DNA"/>
</dbReference>
<dbReference type="GO" id="GO:0005759">
    <property type="term" value="C:mitochondrial matrix"/>
    <property type="evidence" value="ECO:0007669"/>
    <property type="project" value="TreeGrafter"/>
</dbReference>
<evidence type="ECO:0000313" key="3">
    <source>
        <dbReference type="Proteomes" id="UP000095192"/>
    </source>
</evidence>
<evidence type="ECO:0000313" key="2">
    <source>
        <dbReference type="EMBL" id="OEH75561.1"/>
    </source>
</evidence>
<dbReference type="AlphaFoldDB" id="A0A1D3CWH9"/>
<dbReference type="PANTHER" id="PTHR21228:SF40">
    <property type="entry name" value="LD45607P"/>
    <property type="match status" value="1"/>
</dbReference>
<feature type="region of interest" description="Disordered" evidence="1">
    <location>
        <begin position="152"/>
        <end position="186"/>
    </location>
</feature>
<evidence type="ECO:0008006" key="4">
    <source>
        <dbReference type="Google" id="ProtNLM"/>
    </source>
</evidence>
<dbReference type="InterPro" id="IPR050870">
    <property type="entry name" value="FAST_kinase"/>
</dbReference>
<gene>
    <name evidence="2" type="ORF">cyc_08511</name>
</gene>
<name>A0A1D3CWH9_9EIME</name>
<keyword evidence="3" id="KW-1185">Reference proteome</keyword>
<proteinExistence type="predicted"/>
<feature type="compositionally biased region" description="Basic and acidic residues" evidence="1">
    <location>
        <begin position="29"/>
        <end position="41"/>
    </location>
</feature>
<accession>A0A1D3CWH9</accession>
<dbReference type="VEuPathDB" id="ToxoDB:LOC34624222"/>
<organism evidence="2 3">
    <name type="scientific">Cyclospora cayetanensis</name>
    <dbReference type="NCBI Taxonomy" id="88456"/>
    <lineage>
        <taxon>Eukaryota</taxon>
        <taxon>Sar</taxon>
        <taxon>Alveolata</taxon>
        <taxon>Apicomplexa</taxon>
        <taxon>Conoidasida</taxon>
        <taxon>Coccidia</taxon>
        <taxon>Eucoccidiorida</taxon>
        <taxon>Eimeriorina</taxon>
        <taxon>Eimeriidae</taxon>
        <taxon>Cyclospora</taxon>
    </lineage>
</organism>
<dbReference type="GO" id="GO:0035770">
    <property type="term" value="C:ribonucleoprotein granule"/>
    <property type="evidence" value="ECO:0007669"/>
    <property type="project" value="TreeGrafter"/>
</dbReference>
<reference evidence="2 3" key="1">
    <citation type="journal article" date="2016" name="BMC Genomics">
        <title>Comparative genomics reveals Cyclospora cayetanensis possesses coccidia-like metabolism and invasion components but unique surface antigens.</title>
        <authorList>
            <person name="Liu S."/>
            <person name="Wang L."/>
            <person name="Zheng H."/>
            <person name="Xu Z."/>
            <person name="Roellig D.M."/>
            <person name="Li N."/>
            <person name="Frace M.A."/>
            <person name="Tang K."/>
            <person name="Arrowood M.J."/>
            <person name="Moss D.M."/>
            <person name="Zhang L."/>
            <person name="Feng Y."/>
            <person name="Xiao L."/>
        </authorList>
    </citation>
    <scope>NUCLEOTIDE SEQUENCE [LARGE SCALE GENOMIC DNA]</scope>
    <source>
        <strain evidence="2 3">CHN_HEN01</strain>
    </source>
</reference>
<dbReference type="VEuPathDB" id="ToxoDB:cyc_08511"/>